<evidence type="ECO:0000313" key="10">
    <source>
        <dbReference type="EMBL" id="KWU52862.1"/>
    </source>
</evidence>
<evidence type="ECO:0000259" key="9">
    <source>
        <dbReference type="Pfam" id="PF02108"/>
    </source>
</evidence>
<dbReference type="InterPro" id="IPR018035">
    <property type="entry name" value="Flagellar_FliH/T3SS_HrpE"/>
</dbReference>
<keyword evidence="6" id="KW-0653">Protein transport</keyword>
<proteinExistence type="inferred from homology"/>
<evidence type="ECO:0000256" key="6">
    <source>
        <dbReference type="ARBA" id="ARBA00022927"/>
    </source>
</evidence>
<evidence type="ECO:0000256" key="7">
    <source>
        <dbReference type="ARBA" id="ARBA00023225"/>
    </source>
</evidence>
<evidence type="ECO:0000256" key="5">
    <source>
        <dbReference type="ARBA" id="ARBA00022795"/>
    </source>
</evidence>
<dbReference type="GO" id="GO:0044781">
    <property type="term" value="P:bacterial-type flagellum organization"/>
    <property type="evidence" value="ECO:0007669"/>
    <property type="project" value="UniProtKB-KW"/>
</dbReference>
<evidence type="ECO:0000256" key="1">
    <source>
        <dbReference type="ARBA" id="ARBA00003041"/>
    </source>
</evidence>
<comment type="function">
    <text evidence="1">Needed for flagellar regrowth and assembly.</text>
</comment>
<keyword evidence="4" id="KW-0813">Transport</keyword>
<dbReference type="Pfam" id="PF02108">
    <property type="entry name" value="FliH"/>
    <property type="match status" value="1"/>
</dbReference>
<evidence type="ECO:0000256" key="4">
    <source>
        <dbReference type="ARBA" id="ARBA00022448"/>
    </source>
</evidence>
<evidence type="ECO:0000256" key="3">
    <source>
        <dbReference type="ARBA" id="ARBA00016507"/>
    </source>
</evidence>
<dbReference type="GO" id="GO:0005829">
    <property type="term" value="C:cytosol"/>
    <property type="evidence" value="ECO:0007669"/>
    <property type="project" value="TreeGrafter"/>
</dbReference>
<dbReference type="RefSeq" id="WP_060752394.1">
    <property type="nucleotide sequence ID" value="NZ_LRMR01000002.1"/>
</dbReference>
<protein>
    <recommendedName>
        <fullName evidence="3">Flagellar assembly protein FliH</fullName>
    </recommendedName>
</protein>
<accession>A0A109FQS8</accession>
<keyword evidence="5" id="KW-1005">Bacterial flagellum biogenesis</keyword>
<organism evidence="10 11">
    <name type="scientific">Pseudomonas palleroniana</name>
    <dbReference type="NCBI Taxonomy" id="191390"/>
    <lineage>
        <taxon>Bacteria</taxon>
        <taxon>Pseudomonadati</taxon>
        <taxon>Pseudomonadota</taxon>
        <taxon>Gammaproteobacteria</taxon>
        <taxon>Pseudomonadales</taxon>
        <taxon>Pseudomonadaceae</taxon>
        <taxon>Pseudomonas</taxon>
    </lineage>
</organism>
<keyword evidence="7" id="KW-1006">Bacterial flagellum protein export</keyword>
<feature type="region of interest" description="Disordered" evidence="8">
    <location>
        <begin position="1"/>
        <end position="22"/>
    </location>
</feature>
<gene>
    <name evidence="10" type="ORF">AWV77_00905</name>
</gene>
<evidence type="ECO:0000256" key="8">
    <source>
        <dbReference type="SAM" id="MobiDB-lite"/>
    </source>
</evidence>
<dbReference type="OrthoDB" id="7029866at2"/>
<feature type="domain" description="Flagellar assembly protein FliH/Type III secretion system HrpE" evidence="9">
    <location>
        <begin position="101"/>
        <end position="220"/>
    </location>
</feature>
<dbReference type="Proteomes" id="UP000067111">
    <property type="component" value="Unassembled WGS sequence"/>
</dbReference>
<dbReference type="GO" id="GO:0015031">
    <property type="term" value="P:protein transport"/>
    <property type="evidence" value="ECO:0007669"/>
    <property type="project" value="UniProtKB-KW"/>
</dbReference>
<comment type="caution">
    <text evidence="10">The sequence shown here is derived from an EMBL/GenBank/DDBJ whole genome shotgun (WGS) entry which is preliminary data.</text>
</comment>
<sequence>MSAKVPGQHTVLRQPGQGAGGRRLPMMGAASVDPVTAASPTLEVLRTTFAQELADLHQQSRADGLAQARNEFAKQAATEQAQQQQAWLKKEAVLREALESQRLQLVELASQLEKQGAQIIASMTPAVGRLALAVVVRLLGQHAPGRSLVADMAGQAIEEYQLQAPLRVRIAASDYATLQSCMQEDPLLALFQPDPAATPGSCLIDHGTGQLDAGLDTQLAALKALLASDKGGDANVAGV</sequence>
<evidence type="ECO:0000313" key="11">
    <source>
        <dbReference type="Proteomes" id="UP000067111"/>
    </source>
</evidence>
<dbReference type="PANTHER" id="PTHR34982">
    <property type="entry name" value="YOP PROTEINS TRANSLOCATION PROTEIN L"/>
    <property type="match status" value="1"/>
</dbReference>
<dbReference type="PANTHER" id="PTHR34982:SF1">
    <property type="entry name" value="FLAGELLAR ASSEMBLY PROTEIN FLIH"/>
    <property type="match status" value="1"/>
</dbReference>
<dbReference type="AlphaFoldDB" id="A0A109FQS8"/>
<comment type="similarity">
    <text evidence="2">Belongs to the FliH family.</text>
</comment>
<reference evidence="11" key="1">
    <citation type="submission" date="2016-01" db="EMBL/GenBank/DDBJ databases">
        <authorList>
            <person name="Gamez R.M."/>
            <person name="Rodriguez F."/>
            <person name="Bernal J.F."/>
            <person name="Agarwala R."/>
            <person name="Landsman D."/>
            <person name="Marino-Ramirez L."/>
        </authorList>
    </citation>
    <scope>NUCLEOTIDE SEQUENCE [LARGE SCALE GENOMIC DNA]</scope>
    <source>
        <strain evidence="11">Ps006</strain>
    </source>
</reference>
<name>A0A109FQS8_9PSED</name>
<dbReference type="EMBL" id="LRMR01000002">
    <property type="protein sequence ID" value="KWU52862.1"/>
    <property type="molecule type" value="Genomic_DNA"/>
</dbReference>
<evidence type="ECO:0000256" key="2">
    <source>
        <dbReference type="ARBA" id="ARBA00006602"/>
    </source>
</evidence>
<dbReference type="InterPro" id="IPR051472">
    <property type="entry name" value="T3SS_Stator/FliH"/>
</dbReference>